<dbReference type="EMBL" id="PGCI01001017">
    <property type="protein sequence ID" value="PLW09279.1"/>
    <property type="molecule type" value="Genomic_DNA"/>
</dbReference>
<dbReference type="Proteomes" id="UP000235392">
    <property type="component" value="Unassembled WGS sequence"/>
</dbReference>
<dbReference type="AlphaFoldDB" id="A0A2N5S7T6"/>
<evidence type="ECO:0000256" key="1">
    <source>
        <dbReference type="SAM" id="MobiDB-lite"/>
    </source>
</evidence>
<sequence>MIPGTGHQPGILPPETQRQYLPLQYPEQEAYYSWEVPYYQPQHPPHAHHPYTQHYPNGNQFHHPYQRSRRRADPMTKMLQVGSFFMRAERMINRSQRRRDRDRMAPPAYPLPNNPQ</sequence>
<evidence type="ECO:0000313" key="3">
    <source>
        <dbReference type="Proteomes" id="UP000235392"/>
    </source>
</evidence>
<feature type="region of interest" description="Disordered" evidence="1">
    <location>
        <begin position="44"/>
        <end position="71"/>
    </location>
</feature>
<reference evidence="2 3" key="1">
    <citation type="submission" date="2017-11" db="EMBL/GenBank/DDBJ databases">
        <title>De novo assembly and phasing of dikaryotic genomes from two isolates of Puccinia coronata f. sp. avenae, the causal agent of oat crown rust.</title>
        <authorList>
            <person name="Miller M.E."/>
            <person name="Zhang Y."/>
            <person name="Omidvar V."/>
            <person name="Sperschneider J."/>
            <person name="Schwessinger B."/>
            <person name="Raley C."/>
            <person name="Palmer J.M."/>
            <person name="Garnica D."/>
            <person name="Upadhyaya N."/>
            <person name="Rathjen J."/>
            <person name="Taylor J.M."/>
            <person name="Park R.F."/>
            <person name="Dodds P.N."/>
            <person name="Hirsch C.D."/>
            <person name="Kianian S.F."/>
            <person name="Figueroa M."/>
        </authorList>
    </citation>
    <scope>NUCLEOTIDE SEQUENCE [LARGE SCALE GENOMIC DNA]</scope>
    <source>
        <strain evidence="2">12SD80</strain>
    </source>
</reference>
<organism evidence="2 3">
    <name type="scientific">Puccinia coronata f. sp. avenae</name>
    <dbReference type="NCBI Taxonomy" id="200324"/>
    <lineage>
        <taxon>Eukaryota</taxon>
        <taxon>Fungi</taxon>
        <taxon>Dikarya</taxon>
        <taxon>Basidiomycota</taxon>
        <taxon>Pucciniomycotina</taxon>
        <taxon>Pucciniomycetes</taxon>
        <taxon>Pucciniales</taxon>
        <taxon>Pucciniaceae</taxon>
        <taxon>Puccinia</taxon>
    </lineage>
</organism>
<name>A0A2N5S7T6_9BASI</name>
<evidence type="ECO:0000313" key="2">
    <source>
        <dbReference type="EMBL" id="PLW09279.1"/>
    </source>
</evidence>
<proteinExistence type="predicted"/>
<protein>
    <submittedName>
        <fullName evidence="2">Uncharacterized protein</fullName>
    </submittedName>
</protein>
<gene>
    <name evidence="2" type="ORF">PCASD_21828</name>
</gene>
<feature type="region of interest" description="Disordered" evidence="1">
    <location>
        <begin position="90"/>
        <end position="116"/>
    </location>
</feature>
<accession>A0A2N5S7T6</accession>
<comment type="caution">
    <text evidence="2">The sequence shown here is derived from an EMBL/GenBank/DDBJ whole genome shotgun (WGS) entry which is preliminary data.</text>
</comment>
<feature type="compositionally biased region" description="Pro residues" evidence="1">
    <location>
        <begin position="107"/>
        <end position="116"/>
    </location>
</feature>